<reference evidence="2 3" key="1">
    <citation type="submission" date="2016-03" db="EMBL/GenBank/DDBJ databases">
        <title>Complete genome sequence of a novel chlorpyrifos degrading bacterium, Cupriavidus nantongensis sp. X1.</title>
        <authorList>
            <person name="Fang L."/>
        </authorList>
    </citation>
    <scope>NUCLEOTIDE SEQUENCE [LARGE SCALE GENOMIC DNA]</scope>
    <source>
        <strain evidence="2 3">X1</strain>
    </source>
</reference>
<proteinExistence type="predicted"/>
<dbReference type="InterPro" id="IPR018968">
    <property type="entry name" value="Phasin"/>
</dbReference>
<dbReference type="InterPro" id="IPR010127">
    <property type="entry name" value="Phasin_subfam-1"/>
</dbReference>
<sequence>MSPFTPEQFAAAQKSNVSHLFALTNTAFEGFQKLTELNLQTIRTTLAEGQVNVEAVLAGKDVREVFAAQGSQAQPAAEKAVAYARHVYEIAADTQAQLSKAVEAQYEQHNRNVQAFVDTFVKNAPAGSEALTALLQSGVAAANNTYQSFQDAAKQTAEVAKANFAKTAAAASATAANATPRAAKA</sequence>
<organism evidence="2 3">
    <name type="scientific">Cupriavidus nantongensis</name>
    <dbReference type="NCBI Taxonomy" id="1796606"/>
    <lineage>
        <taxon>Bacteria</taxon>
        <taxon>Pseudomonadati</taxon>
        <taxon>Pseudomonadota</taxon>
        <taxon>Betaproteobacteria</taxon>
        <taxon>Burkholderiales</taxon>
        <taxon>Burkholderiaceae</taxon>
        <taxon>Cupriavidus</taxon>
    </lineage>
</organism>
<dbReference type="Proteomes" id="UP000075238">
    <property type="component" value="Chromosome 1"/>
</dbReference>
<dbReference type="EMBL" id="CP014844">
    <property type="protein sequence ID" value="AMR78821.1"/>
    <property type="molecule type" value="Genomic_DNA"/>
</dbReference>
<dbReference type="OrthoDB" id="5298576at2"/>
<dbReference type="RefSeq" id="WP_062800264.1">
    <property type="nucleotide sequence ID" value="NZ_CP014844.1"/>
</dbReference>
<keyword evidence="3" id="KW-1185">Reference proteome</keyword>
<dbReference type="Pfam" id="PF09361">
    <property type="entry name" value="Phasin_2"/>
    <property type="match status" value="1"/>
</dbReference>
<evidence type="ECO:0000259" key="1">
    <source>
        <dbReference type="Pfam" id="PF09361"/>
    </source>
</evidence>
<feature type="domain" description="Phasin" evidence="1">
    <location>
        <begin position="7"/>
        <end position="106"/>
    </location>
</feature>
<accession>A0A142JL59</accession>
<evidence type="ECO:0000313" key="3">
    <source>
        <dbReference type="Proteomes" id="UP000075238"/>
    </source>
</evidence>
<name>A0A142JL59_9BURK</name>
<evidence type="ECO:0000313" key="2">
    <source>
        <dbReference type="EMBL" id="AMR78821.1"/>
    </source>
</evidence>
<dbReference type="NCBIfam" id="TIGR01841">
    <property type="entry name" value="phasin"/>
    <property type="match status" value="1"/>
</dbReference>
<dbReference type="AlphaFoldDB" id="A0A142JL59"/>
<protein>
    <submittedName>
        <fullName evidence="2">Phasin</fullName>
    </submittedName>
</protein>
<gene>
    <name evidence="2" type="ORF">A2G96_14310</name>
</gene>
<dbReference type="KEGG" id="cnan:A2G96_14310"/>
<dbReference type="STRING" id="1796606.A2G96_14310"/>